<gene>
    <name evidence="1" type="ORF">CEXT_697601</name>
</gene>
<sequence>MGRRLKLPNYHSRLALCNLLQTQFMSLPDNFFAQKSKFTENLEITPYADWVKGRYYVKVTSKPEINPLNLRRSLEVANLSFFQMPPLRYLFQIERAHGTNINLQKWWWHYIGGPENSPLNLRRRVEVTNLPSS</sequence>
<evidence type="ECO:0000313" key="1">
    <source>
        <dbReference type="EMBL" id="GIY89766.1"/>
    </source>
</evidence>
<keyword evidence="2" id="KW-1185">Reference proteome</keyword>
<dbReference type="AlphaFoldDB" id="A0AAV4X3D9"/>
<reference evidence="1 2" key="1">
    <citation type="submission" date="2021-06" db="EMBL/GenBank/DDBJ databases">
        <title>Caerostris extrusa draft genome.</title>
        <authorList>
            <person name="Kono N."/>
            <person name="Arakawa K."/>
        </authorList>
    </citation>
    <scope>NUCLEOTIDE SEQUENCE [LARGE SCALE GENOMIC DNA]</scope>
</reference>
<protein>
    <recommendedName>
        <fullName evidence="3">LAGLIDADG homing endonuclease</fullName>
    </recommendedName>
</protein>
<comment type="caution">
    <text evidence="1">The sequence shown here is derived from an EMBL/GenBank/DDBJ whole genome shotgun (WGS) entry which is preliminary data.</text>
</comment>
<proteinExistence type="predicted"/>
<organism evidence="1 2">
    <name type="scientific">Caerostris extrusa</name>
    <name type="common">Bark spider</name>
    <name type="synonym">Caerostris bankana</name>
    <dbReference type="NCBI Taxonomy" id="172846"/>
    <lineage>
        <taxon>Eukaryota</taxon>
        <taxon>Metazoa</taxon>
        <taxon>Ecdysozoa</taxon>
        <taxon>Arthropoda</taxon>
        <taxon>Chelicerata</taxon>
        <taxon>Arachnida</taxon>
        <taxon>Araneae</taxon>
        <taxon>Araneomorphae</taxon>
        <taxon>Entelegynae</taxon>
        <taxon>Araneoidea</taxon>
        <taxon>Araneidae</taxon>
        <taxon>Caerostris</taxon>
    </lineage>
</organism>
<accession>A0AAV4X3D9</accession>
<dbReference type="Proteomes" id="UP001054945">
    <property type="component" value="Unassembled WGS sequence"/>
</dbReference>
<name>A0AAV4X3D9_CAEEX</name>
<dbReference type="EMBL" id="BPLR01017257">
    <property type="protein sequence ID" value="GIY89766.1"/>
    <property type="molecule type" value="Genomic_DNA"/>
</dbReference>
<evidence type="ECO:0000313" key="2">
    <source>
        <dbReference type="Proteomes" id="UP001054945"/>
    </source>
</evidence>
<evidence type="ECO:0008006" key="3">
    <source>
        <dbReference type="Google" id="ProtNLM"/>
    </source>
</evidence>